<feature type="coiled-coil region" evidence="5">
    <location>
        <begin position="363"/>
        <end position="522"/>
    </location>
</feature>
<dbReference type="GO" id="GO:0016055">
    <property type="term" value="P:Wnt signaling pathway"/>
    <property type="evidence" value="ECO:0007669"/>
    <property type="project" value="UniProtKB-KW"/>
</dbReference>
<dbReference type="InterPro" id="IPR019139">
    <property type="entry name" value="LRRFIP1/2"/>
</dbReference>
<feature type="coiled-coil region" evidence="5">
    <location>
        <begin position="568"/>
        <end position="718"/>
    </location>
</feature>
<gene>
    <name evidence="7" type="primary">LRRFIP2</name>
</gene>
<comment type="similarity">
    <text evidence="1">Belongs to the LRRFIP family.</text>
</comment>
<feature type="compositionally biased region" description="Low complexity" evidence="6">
    <location>
        <begin position="149"/>
        <end position="166"/>
    </location>
</feature>
<feature type="region of interest" description="Disordered" evidence="6">
    <location>
        <begin position="216"/>
        <end position="248"/>
    </location>
</feature>
<dbReference type="PANTHER" id="PTHR19212">
    <property type="entry name" value="LEUCINE RICH REPEAT IN FLII INTERACTING PROTEIN"/>
    <property type="match status" value="1"/>
</dbReference>
<keyword evidence="2" id="KW-0879">Wnt signaling pathway</keyword>
<dbReference type="PANTHER" id="PTHR19212:SF6">
    <property type="entry name" value="LEUCINE-RICH REPEAT FLIGHTLESS-INTERACTING PROTEIN 2"/>
    <property type="match status" value="1"/>
</dbReference>
<evidence type="ECO:0000256" key="2">
    <source>
        <dbReference type="ARBA" id="ARBA00022687"/>
    </source>
</evidence>
<dbReference type="Ensembl" id="ENSPNAT00000070353.1">
    <property type="protein sequence ID" value="ENSPNAP00000047205.1"/>
    <property type="gene ID" value="ENSPNAG00000007040.2"/>
</dbReference>
<reference evidence="7 8" key="1">
    <citation type="submission" date="2020-10" db="EMBL/GenBank/DDBJ databases">
        <title>Pygocentrus nattereri (red-bellied piranha) genome, fPygNat1, primary haplotype.</title>
        <authorList>
            <person name="Myers G."/>
            <person name="Meyer A."/>
            <person name="Karagic N."/>
            <person name="Pippel M."/>
            <person name="Winkler S."/>
            <person name="Tracey A."/>
            <person name="Wood J."/>
            <person name="Formenti G."/>
            <person name="Howe K."/>
            <person name="Fedrigo O."/>
            <person name="Jarvis E.D."/>
        </authorList>
    </citation>
    <scope>NUCLEOTIDE SEQUENCE [LARGE SCALE GENOMIC DNA]</scope>
</reference>
<dbReference type="GO" id="GO:0006355">
    <property type="term" value="P:regulation of DNA-templated transcription"/>
    <property type="evidence" value="ECO:0007669"/>
    <property type="project" value="InterPro"/>
</dbReference>
<reference evidence="7" key="2">
    <citation type="submission" date="2025-08" db="UniProtKB">
        <authorList>
            <consortium name="Ensembl"/>
        </authorList>
    </citation>
    <scope>IDENTIFICATION</scope>
</reference>
<name>A0AAR2J5J3_PYGNA</name>
<evidence type="ECO:0000256" key="4">
    <source>
        <dbReference type="ARBA" id="ARBA00040512"/>
    </source>
</evidence>
<reference evidence="7" key="3">
    <citation type="submission" date="2025-09" db="UniProtKB">
        <authorList>
            <consortium name="Ensembl"/>
        </authorList>
    </citation>
    <scope>IDENTIFICATION</scope>
</reference>
<feature type="compositionally biased region" description="Basic and acidic residues" evidence="6">
    <location>
        <begin position="236"/>
        <end position="245"/>
    </location>
</feature>
<dbReference type="AlphaFoldDB" id="A0AAR2J5J3"/>
<protein>
    <recommendedName>
        <fullName evidence="4">Leucine-rich repeat flightless-interacting protein 2</fullName>
    </recommendedName>
</protein>
<keyword evidence="3 5" id="KW-0175">Coiled coil</keyword>
<accession>A0AAR2J5J3</accession>
<sequence>MGTPGSGRKRAPIKDRFSAEDEALSSIAREAEARLAAKRAARAEARDIRMRELERQQKELSYRHTSSSRKWGQIHQWMADTEKARHSHRSKSHSHRKGLEDDVMSVRSSGSYRSSSSSLLGNTHSSSQSSTSRRKGLVTGLYHDQRNYSSLKNSKPPPTSSSTVSTYQPRATSTTGSTGLMRSYSLASICDDGLYGSYSSRAPSECSWYSSGASSTRSSPVSSSDDDSASTVSQDHYGRGRRDSVSSDISDVSATAADYFSRSNRRGSIVSDLDDLSIPDLDSLEEKCDKQYSDSFSRPSSRCTTPGLSAASLASLGGTSSRRGSGDMSSIVADPDASLSELRDIYDLKDQIQDVEGRYMQGLKELKESLSEVEEKYKKAMVSNAQLDNDKANLIYQVDTLKDVIEEMEEQMSELRREMEEKSKELERQKHTCTVLLHKQEELKEGIRQRDELIEENQNIKLKLDNFTREVFDLQETVNWKDKKIAALERQKEYFDCIRNERDELRDELADLKGKSKAIEKHGLVIIPEGTPNGDVNHEPPTSGITVVTQEAAHVLESAGDGPLDVRLRKLAEEKDELLAQIRKLKMQLEEERQKHSKMESVYTDGERMENGTDLHLIEMQRDANRQISEYKFKLSKAEQEMGTMEQNVNRLEGQVLRYKTAADNAEKIEDELKAEKRKLQRELRAALDKIEEMEMTNNHLVKRLEKMKANRNALLSQQ</sequence>
<dbReference type="Proteomes" id="UP001501920">
    <property type="component" value="Chromosome 5"/>
</dbReference>
<evidence type="ECO:0000256" key="6">
    <source>
        <dbReference type="SAM" id="MobiDB-lite"/>
    </source>
</evidence>
<feature type="region of interest" description="Disordered" evidence="6">
    <location>
        <begin position="55"/>
        <end position="178"/>
    </location>
</feature>
<dbReference type="Gene3D" id="1.20.5.4090">
    <property type="match status" value="1"/>
</dbReference>
<feature type="compositionally biased region" description="Low complexity" evidence="6">
    <location>
        <begin position="105"/>
        <end position="131"/>
    </location>
</feature>
<dbReference type="Pfam" id="PF09738">
    <property type="entry name" value="LRRFIP"/>
    <property type="match status" value="3"/>
</dbReference>
<feature type="compositionally biased region" description="Polar residues" evidence="6">
    <location>
        <begin position="167"/>
        <end position="178"/>
    </location>
</feature>
<dbReference type="CTD" id="9209"/>
<dbReference type="RefSeq" id="XP_017550894.1">
    <property type="nucleotide sequence ID" value="XM_017695405.2"/>
</dbReference>
<evidence type="ECO:0000313" key="7">
    <source>
        <dbReference type="Ensembl" id="ENSPNAP00000047205.1"/>
    </source>
</evidence>
<feature type="compositionally biased region" description="Basic residues" evidence="6">
    <location>
        <begin position="85"/>
        <end position="96"/>
    </location>
</feature>
<keyword evidence="8" id="KW-1185">Reference proteome</keyword>
<dbReference type="GeneTree" id="ENSGT00530000063564"/>
<proteinExistence type="inferred from homology"/>
<evidence type="ECO:0000256" key="5">
    <source>
        <dbReference type="SAM" id="Coils"/>
    </source>
</evidence>
<evidence type="ECO:0000313" key="8">
    <source>
        <dbReference type="Proteomes" id="UP001501920"/>
    </source>
</evidence>
<dbReference type="GeneID" id="108426128"/>
<evidence type="ECO:0000256" key="1">
    <source>
        <dbReference type="ARBA" id="ARBA00008275"/>
    </source>
</evidence>
<evidence type="ECO:0000256" key="3">
    <source>
        <dbReference type="ARBA" id="ARBA00023054"/>
    </source>
</evidence>
<feature type="compositionally biased region" description="Low complexity" evidence="6">
    <location>
        <begin position="216"/>
        <end position="235"/>
    </location>
</feature>
<organism evidence="7 8">
    <name type="scientific">Pygocentrus nattereri</name>
    <name type="common">Red-bellied piranha</name>
    <dbReference type="NCBI Taxonomy" id="42514"/>
    <lineage>
        <taxon>Eukaryota</taxon>
        <taxon>Metazoa</taxon>
        <taxon>Chordata</taxon>
        <taxon>Craniata</taxon>
        <taxon>Vertebrata</taxon>
        <taxon>Euteleostomi</taxon>
        <taxon>Actinopterygii</taxon>
        <taxon>Neopterygii</taxon>
        <taxon>Teleostei</taxon>
        <taxon>Ostariophysi</taxon>
        <taxon>Characiformes</taxon>
        <taxon>Characoidei</taxon>
        <taxon>Pygocentrus</taxon>
    </lineage>
</organism>